<protein>
    <submittedName>
        <fullName evidence="2">Retinaldehyde-binding protein 1</fullName>
    </submittedName>
</protein>
<dbReference type="InterPro" id="IPR011074">
    <property type="entry name" value="CRAL/TRIO_N_dom"/>
</dbReference>
<name>A0A226EVW7_FOLCA</name>
<dbReference type="EMBL" id="LNIX01000001">
    <property type="protein sequence ID" value="OXA61234.1"/>
    <property type="molecule type" value="Genomic_DNA"/>
</dbReference>
<dbReference type="PANTHER" id="PTHR10174">
    <property type="entry name" value="ALPHA-TOCOPHEROL TRANSFER PROTEIN-RELATED"/>
    <property type="match status" value="1"/>
</dbReference>
<dbReference type="Gene3D" id="1.10.8.20">
    <property type="entry name" value="N-terminal domain of phosphatidylinositol transfer protein sec14p"/>
    <property type="match status" value="1"/>
</dbReference>
<dbReference type="PRINTS" id="PR00180">
    <property type="entry name" value="CRETINALDHBP"/>
</dbReference>
<sequence length="334" mass="38719">MGKGSPTPLDQPAELNFTEDYGYTSTLTPVLRQVAKKELREDDRIRDQALGEMRQWIKKTSYIKNCRLDANFLLRFLRHKKYHVPMAQDTLVRYITMRQEHPHWFNNTSMYDPVVLDLINRGVAFALPERDRHGRRVLFTVGGNIDPYKHRAEDVMKAIMVCFESLLEDEENQVQGFSYILDESGITTTHLANLWRPSEMTKIFATTEKGMPMRHRSMQFMRLPLIVSAVFNFAKTLMSSKLQKRIVVFKGDDDFKKNCDNAILPKEYGGKLPMAKMIEMFKEEIRERQDRLVDLDKMRVDLQTMTTKPGDKCGATSLINGIGLPGSFRKLEID</sequence>
<dbReference type="SMART" id="SM01100">
    <property type="entry name" value="CRAL_TRIO_N"/>
    <property type="match status" value="1"/>
</dbReference>
<keyword evidence="3" id="KW-1185">Reference proteome</keyword>
<comment type="caution">
    <text evidence="2">The sequence shown here is derived from an EMBL/GenBank/DDBJ whole genome shotgun (WGS) entry which is preliminary data.</text>
</comment>
<dbReference type="Gene3D" id="1.20.5.1200">
    <property type="entry name" value="Alpha-tocopherol transfer"/>
    <property type="match status" value="1"/>
</dbReference>
<dbReference type="PANTHER" id="PTHR10174:SF208">
    <property type="entry name" value="CRAL-TRIO DOMAIN-CONTAINING PROTEIN DDB_G0278031"/>
    <property type="match status" value="1"/>
</dbReference>
<accession>A0A226EVW7</accession>
<evidence type="ECO:0000313" key="2">
    <source>
        <dbReference type="EMBL" id="OXA61234.1"/>
    </source>
</evidence>
<dbReference type="CDD" id="cd00170">
    <property type="entry name" value="SEC14"/>
    <property type="match status" value="1"/>
</dbReference>
<dbReference type="GO" id="GO:1902936">
    <property type="term" value="F:phosphatidylinositol bisphosphate binding"/>
    <property type="evidence" value="ECO:0007669"/>
    <property type="project" value="TreeGrafter"/>
</dbReference>
<feature type="domain" description="CRAL-TRIO" evidence="1">
    <location>
        <begin position="112"/>
        <end position="276"/>
    </location>
</feature>
<gene>
    <name evidence="2" type="ORF">Fcan01_03482</name>
</gene>
<evidence type="ECO:0000259" key="1">
    <source>
        <dbReference type="PROSITE" id="PS50191"/>
    </source>
</evidence>
<dbReference type="SUPFAM" id="SSF46938">
    <property type="entry name" value="CRAL/TRIO N-terminal domain"/>
    <property type="match status" value="1"/>
</dbReference>
<dbReference type="Pfam" id="PF00650">
    <property type="entry name" value="CRAL_TRIO"/>
    <property type="match status" value="1"/>
</dbReference>
<dbReference type="Gene3D" id="3.40.525.10">
    <property type="entry name" value="CRAL-TRIO lipid binding domain"/>
    <property type="match status" value="1"/>
</dbReference>
<dbReference type="InterPro" id="IPR001251">
    <property type="entry name" value="CRAL-TRIO_dom"/>
</dbReference>
<dbReference type="OMA" id="MKCIQNS"/>
<dbReference type="SMART" id="SM00516">
    <property type="entry name" value="SEC14"/>
    <property type="match status" value="1"/>
</dbReference>
<dbReference type="PROSITE" id="PS50191">
    <property type="entry name" value="CRAL_TRIO"/>
    <property type="match status" value="1"/>
</dbReference>
<reference evidence="2 3" key="1">
    <citation type="submission" date="2015-12" db="EMBL/GenBank/DDBJ databases">
        <title>The genome of Folsomia candida.</title>
        <authorList>
            <person name="Faddeeva A."/>
            <person name="Derks M.F."/>
            <person name="Anvar Y."/>
            <person name="Smit S."/>
            <person name="Van Straalen N."/>
            <person name="Roelofs D."/>
        </authorList>
    </citation>
    <scope>NUCLEOTIDE SEQUENCE [LARGE SCALE GENOMIC DNA]</scope>
    <source>
        <strain evidence="2 3">VU population</strain>
        <tissue evidence="2">Whole body</tissue>
    </source>
</reference>
<dbReference type="GO" id="GO:0016020">
    <property type="term" value="C:membrane"/>
    <property type="evidence" value="ECO:0007669"/>
    <property type="project" value="TreeGrafter"/>
</dbReference>
<proteinExistence type="predicted"/>
<dbReference type="OrthoDB" id="1434354at2759"/>
<evidence type="ECO:0000313" key="3">
    <source>
        <dbReference type="Proteomes" id="UP000198287"/>
    </source>
</evidence>
<dbReference type="Proteomes" id="UP000198287">
    <property type="component" value="Unassembled WGS sequence"/>
</dbReference>
<dbReference type="InterPro" id="IPR036273">
    <property type="entry name" value="CRAL/TRIO_N_dom_sf"/>
</dbReference>
<dbReference type="InterPro" id="IPR036865">
    <property type="entry name" value="CRAL-TRIO_dom_sf"/>
</dbReference>
<dbReference type="AlphaFoldDB" id="A0A226EVW7"/>
<dbReference type="SUPFAM" id="SSF52087">
    <property type="entry name" value="CRAL/TRIO domain"/>
    <property type="match status" value="1"/>
</dbReference>
<organism evidence="2 3">
    <name type="scientific">Folsomia candida</name>
    <name type="common">Springtail</name>
    <dbReference type="NCBI Taxonomy" id="158441"/>
    <lineage>
        <taxon>Eukaryota</taxon>
        <taxon>Metazoa</taxon>
        <taxon>Ecdysozoa</taxon>
        <taxon>Arthropoda</taxon>
        <taxon>Hexapoda</taxon>
        <taxon>Collembola</taxon>
        <taxon>Entomobryomorpha</taxon>
        <taxon>Isotomoidea</taxon>
        <taxon>Isotomidae</taxon>
        <taxon>Proisotominae</taxon>
        <taxon>Folsomia</taxon>
    </lineage>
</organism>